<gene>
    <name evidence="4" type="ORF">H2C83_01940</name>
</gene>
<dbReference type="Pfam" id="PF00011">
    <property type="entry name" value="HSP20"/>
    <property type="match status" value="1"/>
</dbReference>
<evidence type="ECO:0000256" key="1">
    <source>
        <dbReference type="PROSITE-ProRule" id="PRU00285"/>
    </source>
</evidence>
<evidence type="ECO:0000259" key="3">
    <source>
        <dbReference type="PROSITE" id="PS01031"/>
    </source>
</evidence>
<comment type="similarity">
    <text evidence="1 2">Belongs to the small heat shock protein (HSP20) family.</text>
</comment>
<accession>A0A7W1XQ45</accession>
<dbReference type="Proteomes" id="UP000538292">
    <property type="component" value="Unassembled WGS sequence"/>
</dbReference>
<dbReference type="EMBL" id="JACEOL010000004">
    <property type="protein sequence ID" value="MBA4601106.1"/>
    <property type="molecule type" value="Genomic_DNA"/>
</dbReference>
<feature type="domain" description="SHSP" evidence="3">
    <location>
        <begin position="28"/>
        <end position="137"/>
    </location>
</feature>
<evidence type="ECO:0000313" key="5">
    <source>
        <dbReference type="Proteomes" id="UP000538292"/>
    </source>
</evidence>
<dbReference type="PROSITE" id="PS01031">
    <property type="entry name" value="SHSP"/>
    <property type="match status" value="1"/>
</dbReference>
<dbReference type="RefSeq" id="WP_181737236.1">
    <property type="nucleotide sequence ID" value="NZ_JACEOL010000004.1"/>
</dbReference>
<proteinExistence type="inferred from homology"/>
<organism evidence="4 5">
    <name type="scientific">Thermoactinomyces mirandus</name>
    <dbReference type="NCBI Taxonomy" id="2756294"/>
    <lineage>
        <taxon>Bacteria</taxon>
        <taxon>Bacillati</taxon>
        <taxon>Bacillota</taxon>
        <taxon>Bacilli</taxon>
        <taxon>Bacillales</taxon>
        <taxon>Thermoactinomycetaceae</taxon>
        <taxon>Thermoactinomyces</taxon>
    </lineage>
</organism>
<dbReference type="Gene3D" id="2.60.40.790">
    <property type="match status" value="1"/>
</dbReference>
<evidence type="ECO:0000313" key="4">
    <source>
        <dbReference type="EMBL" id="MBA4601106.1"/>
    </source>
</evidence>
<name>A0A7W1XQ45_9BACL</name>
<protein>
    <submittedName>
        <fullName evidence="4">Hsp20/alpha crystallin family protein</fullName>
    </submittedName>
</protein>
<comment type="caution">
    <text evidence="4">The sequence shown here is derived from an EMBL/GenBank/DDBJ whole genome shotgun (WGS) entry which is preliminary data.</text>
</comment>
<sequence length="137" mass="16168">MRNPPRNFRWHELVRQFLGDDFFEEIQTTVNKEEPAADVYHGQNEVIVVINLPGLENIHSMELRIEGENLWLRGDFPTPYQGYSTLLSERKKGKFQKVIPLGCLVSKKYTYARYRRGVLEIRFPKIAARNRSMRIKT</sequence>
<dbReference type="AlphaFoldDB" id="A0A7W1XQ45"/>
<dbReference type="InterPro" id="IPR002068">
    <property type="entry name" value="A-crystallin/Hsp20_dom"/>
</dbReference>
<dbReference type="CDD" id="cd06464">
    <property type="entry name" value="ACD_sHsps-like"/>
    <property type="match status" value="1"/>
</dbReference>
<dbReference type="SUPFAM" id="SSF49764">
    <property type="entry name" value="HSP20-like chaperones"/>
    <property type="match status" value="1"/>
</dbReference>
<reference evidence="4 5" key="1">
    <citation type="submission" date="2020-07" db="EMBL/GenBank/DDBJ databases">
        <title>Thermoactinomyces phylogeny.</title>
        <authorList>
            <person name="Dunlap C."/>
        </authorList>
    </citation>
    <scope>NUCLEOTIDE SEQUENCE [LARGE SCALE GENOMIC DNA]</scope>
    <source>
        <strain evidence="4 5">AMNI-1</strain>
    </source>
</reference>
<dbReference type="InterPro" id="IPR008978">
    <property type="entry name" value="HSP20-like_chaperone"/>
</dbReference>
<keyword evidence="5" id="KW-1185">Reference proteome</keyword>
<evidence type="ECO:0000256" key="2">
    <source>
        <dbReference type="RuleBase" id="RU003616"/>
    </source>
</evidence>